<comment type="subcellular location">
    <subcellularLocation>
        <location evidence="2">Cell membrane</location>
    </subcellularLocation>
    <subcellularLocation>
        <location evidence="1">Membrane</location>
        <topology evidence="1">Multi-pass membrane protein</topology>
    </subcellularLocation>
</comment>
<feature type="transmembrane region" description="Helical" evidence="6">
    <location>
        <begin position="344"/>
        <end position="364"/>
    </location>
</feature>
<evidence type="ECO:0000256" key="4">
    <source>
        <dbReference type="ARBA" id="ARBA00022989"/>
    </source>
</evidence>
<evidence type="ECO:0000313" key="9">
    <source>
        <dbReference type="RefSeq" id="XP_022097914.1"/>
    </source>
</evidence>
<dbReference type="InterPro" id="IPR001958">
    <property type="entry name" value="Tet-R_TetA/multi-R_MdtG-like"/>
</dbReference>
<accession>A0A8B7YX60</accession>
<feature type="transmembrane region" description="Helical" evidence="6">
    <location>
        <begin position="7"/>
        <end position="27"/>
    </location>
</feature>
<feature type="transmembrane region" description="Helical" evidence="6">
    <location>
        <begin position="165"/>
        <end position="186"/>
    </location>
</feature>
<feature type="transmembrane region" description="Helical" evidence="6">
    <location>
        <begin position="308"/>
        <end position="332"/>
    </location>
</feature>
<dbReference type="InterPro" id="IPR036259">
    <property type="entry name" value="MFS_trans_sf"/>
</dbReference>
<gene>
    <name evidence="9 10" type="primary">LOC110983180</name>
</gene>
<organism evidence="8 9">
    <name type="scientific">Acanthaster planci</name>
    <name type="common">Crown-of-thorns starfish</name>
    <dbReference type="NCBI Taxonomy" id="133434"/>
    <lineage>
        <taxon>Eukaryota</taxon>
        <taxon>Metazoa</taxon>
        <taxon>Echinodermata</taxon>
        <taxon>Eleutherozoa</taxon>
        <taxon>Asterozoa</taxon>
        <taxon>Asteroidea</taxon>
        <taxon>Valvatacea</taxon>
        <taxon>Valvatida</taxon>
        <taxon>Acanthasteridae</taxon>
        <taxon>Acanthaster</taxon>
    </lineage>
</organism>
<feature type="transmembrane region" description="Helical" evidence="6">
    <location>
        <begin position="271"/>
        <end position="288"/>
    </location>
</feature>
<dbReference type="Pfam" id="PF07690">
    <property type="entry name" value="MFS_1"/>
    <property type="match status" value="1"/>
</dbReference>
<feature type="transmembrane region" description="Helical" evidence="6">
    <location>
        <begin position="99"/>
        <end position="121"/>
    </location>
</feature>
<dbReference type="PANTHER" id="PTHR23507:SF1">
    <property type="entry name" value="FI18259P1-RELATED"/>
    <property type="match status" value="1"/>
</dbReference>
<keyword evidence="8" id="KW-1185">Reference proteome</keyword>
<dbReference type="GO" id="GO:0016020">
    <property type="term" value="C:membrane"/>
    <property type="evidence" value="ECO:0007669"/>
    <property type="project" value="UniProtKB-SubCell"/>
</dbReference>
<evidence type="ECO:0000313" key="8">
    <source>
        <dbReference type="Proteomes" id="UP000694845"/>
    </source>
</evidence>
<keyword evidence="3 6" id="KW-0812">Transmembrane</keyword>
<dbReference type="PROSITE" id="PS50850">
    <property type="entry name" value="MFS"/>
    <property type="match status" value="1"/>
</dbReference>
<dbReference type="OrthoDB" id="419734at2759"/>
<feature type="domain" description="Major facilitator superfamily (MFS) profile" evidence="7">
    <location>
        <begin position="15"/>
        <end position="461"/>
    </location>
</feature>
<evidence type="ECO:0000256" key="6">
    <source>
        <dbReference type="SAM" id="Phobius"/>
    </source>
</evidence>
<dbReference type="KEGG" id="aplc:110983180"/>
<dbReference type="PANTHER" id="PTHR23507">
    <property type="entry name" value="ZGC:174356"/>
    <property type="match status" value="1"/>
</dbReference>
<feature type="transmembrane region" description="Helical" evidence="6">
    <location>
        <begin position="433"/>
        <end position="456"/>
    </location>
</feature>
<dbReference type="RefSeq" id="XP_022097915.1">
    <property type="nucleotide sequence ID" value="XM_022242223.1"/>
</dbReference>
<evidence type="ECO:0000259" key="7">
    <source>
        <dbReference type="PROSITE" id="PS50850"/>
    </source>
</evidence>
<dbReference type="Gene3D" id="1.20.1250.20">
    <property type="entry name" value="MFS general substrate transporter like domains"/>
    <property type="match status" value="1"/>
</dbReference>
<keyword evidence="4 6" id="KW-1133">Transmembrane helix</keyword>
<evidence type="ECO:0000256" key="5">
    <source>
        <dbReference type="ARBA" id="ARBA00023136"/>
    </source>
</evidence>
<keyword evidence="5 6" id="KW-0472">Membrane</keyword>
<dbReference type="RefSeq" id="XP_022097914.1">
    <property type="nucleotide sequence ID" value="XM_022242222.1"/>
</dbReference>
<dbReference type="OMA" id="YNWKSVE"/>
<dbReference type="PRINTS" id="PR01035">
    <property type="entry name" value="TCRTETA"/>
</dbReference>
<evidence type="ECO:0000256" key="1">
    <source>
        <dbReference type="ARBA" id="ARBA00004141"/>
    </source>
</evidence>
<dbReference type="Proteomes" id="UP000694845">
    <property type="component" value="Unplaced"/>
</dbReference>
<dbReference type="InterPro" id="IPR011701">
    <property type="entry name" value="MFS"/>
</dbReference>
<dbReference type="GeneID" id="110983180"/>
<evidence type="ECO:0000313" key="10">
    <source>
        <dbReference type="RefSeq" id="XP_022097915.1"/>
    </source>
</evidence>
<dbReference type="AlphaFoldDB" id="A0A8B7YX60"/>
<dbReference type="SUPFAM" id="SSF103473">
    <property type="entry name" value="MFS general substrate transporter"/>
    <property type="match status" value="1"/>
</dbReference>
<dbReference type="GO" id="GO:0022857">
    <property type="term" value="F:transmembrane transporter activity"/>
    <property type="evidence" value="ECO:0007669"/>
    <property type="project" value="InterPro"/>
</dbReference>
<sequence length="504" mass="55458">MHNKMACIPVTVEPVLFLFMMSLFMMLTTNQLLFIRKVCASHFNKTVCSNLSTFKMEEDAIQTEASHWILFFSICTNVPGSFMSMFLGATSDRVGRKYIMLLPPLGTAVSAAVFALSSYYLASPLGYIIFAALAVGFTGGMGTAYVTFISYMADITNHASRTKRFGILEAMVFIGGTVGLLCAGMVGRVNHGFTIIYLVVLSIQILTMAYIACFLDESLKPENRLARNDKDKPLGAGCLPRRCLCLGPILDSMRRSLTVFLAKRPGNKRKYLITVQVINLLSVFAMAGEMDLLVLFTKHSPLSWDVTTIGIFMALKNTLKGAVLIVLLPLLFRCIGKERVIHRDMVLAQVGLVSSILGLVNVAFSRHTAIMMLVPLVGCLSGFTGAVLSSFKTQLVEPNEFGGMFACTSFLDTCLQVAGSLLFNTLYPATLHIWPGFSFLIMAAIYIVSLIIVIWLQWDMKKAIKEGKNDLGHKRLLDESDDEEEDAVYMTSLPAPLEVDSIGI</sequence>
<dbReference type="InterPro" id="IPR020846">
    <property type="entry name" value="MFS_dom"/>
</dbReference>
<name>A0A8B7YX60_ACAPL</name>
<feature type="transmembrane region" description="Helical" evidence="6">
    <location>
        <begin position="65"/>
        <end position="87"/>
    </location>
</feature>
<feature type="transmembrane region" description="Helical" evidence="6">
    <location>
        <begin position="370"/>
        <end position="391"/>
    </location>
</feature>
<proteinExistence type="predicted"/>
<feature type="transmembrane region" description="Helical" evidence="6">
    <location>
        <begin position="192"/>
        <end position="215"/>
    </location>
</feature>
<evidence type="ECO:0000256" key="2">
    <source>
        <dbReference type="ARBA" id="ARBA00004236"/>
    </source>
</evidence>
<reference evidence="9 10" key="1">
    <citation type="submission" date="2025-04" db="UniProtKB">
        <authorList>
            <consortium name="RefSeq"/>
        </authorList>
    </citation>
    <scope>IDENTIFICATION</scope>
</reference>
<feature type="transmembrane region" description="Helical" evidence="6">
    <location>
        <begin position="403"/>
        <end position="427"/>
    </location>
</feature>
<protein>
    <submittedName>
        <fullName evidence="9 10">Proton-coupled folate transporter-like</fullName>
    </submittedName>
</protein>
<feature type="transmembrane region" description="Helical" evidence="6">
    <location>
        <begin position="127"/>
        <end position="153"/>
    </location>
</feature>
<evidence type="ECO:0000256" key="3">
    <source>
        <dbReference type="ARBA" id="ARBA00022692"/>
    </source>
</evidence>